<feature type="transmembrane region" description="Helical" evidence="13">
    <location>
        <begin position="316"/>
        <end position="335"/>
    </location>
</feature>
<dbReference type="Pfam" id="PF02378">
    <property type="entry name" value="PTS_EIIC"/>
    <property type="match status" value="1"/>
</dbReference>
<dbReference type="InterPro" id="IPR050558">
    <property type="entry name" value="PTS_Sugar-Specific_Components"/>
</dbReference>
<dbReference type="InterPro" id="IPR003352">
    <property type="entry name" value="PTS_EIIC"/>
</dbReference>
<reference evidence="17" key="1">
    <citation type="submission" date="2015-03" db="EMBL/GenBank/DDBJ databases">
        <authorList>
            <person name="Wibberg D."/>
        </authorList>
    </citation>
    <scope>NUCLEOTIDE SEQUENCE [LARGE SCALE GENOMIC DNA]</scope>
</reference>
<dbReference type="PROSITE" id="PS51103">
    <property type="entry name" value="PTS_EIIC_TYPE_1"/>
    <property type="match status" value="1"/>
</dbReference>
<evidence type="ECO:0000256" key="12">
    <source>
        <dbReference type="SAM" id="MobiDB-lite"/>
    </source>
</evidence>
<sequence length="496" mass="51990">MPHDNIPIEQDGLTTKETRSPAGELAERLIGLSGGAGNVLEAIHCTTRLRLRLRDSSRVDEAGLSGIQEVQGVFFRTGQLQIILGSANVFKVHRQVVRILQEGGAKQQPEGTGDLSQKNRQEQQGVLKQIADAVSFFSDIVVPMIPLFVGVGLLLGLLSMMEVFGWAPRDSAAFRTLSLLTGSAFQMLAVMFGYHTAKRFGGTPPLGAVIGLVMTHPGLLHVTGFGRAPVSSADVMIAPQFGYQGAVIPTILAVLVMTLIEKGLRRMLPASASPMLIPFLSLASGGAIAILAIGPLTSELSASLGSMLELVFRSGGTVFGLLLGGIYSSLVVSGLHHGIQAIEIGLITNPDISVNFLLPIWSMANIAQGAAGLAVYARTRDPALRKIALPASITAFLGITEPVTFGVNLKLGRPFLGAAAGGAAGGAYVAFHQVAADSFGLTGIPMFAFTVQLGQLNVIHYAAGFLLAAATAFAVTWVLGVDEPSGDGTKKHRRIT</sequence>
<feature type="transmembrane region" description="Helical" evidence="13">
    <location>
        <begin position="276"/>
        <end position="296"/>
    </location>
</feature>
<evidence type="ECO:0000313" key="16">
    <source>
        <dbReference type="EMBL" id="CQR59012.1"/>
    </source>
</evidence>
<feature type="transmembrane region" description="Helical" evidence="13">
    <location>
        <begin position="136"/>
        <end position="160"/>
    </location>
</feature>
<protein>
    <submittedName>
        <fullName evidence="16">Negative regulator of SacY</fullName>
    </submittedName>
</protein>
<keyword evidence="3" id="KW-1003">Cell membrane</keyword>
<evidence type="ECO:0000256" key="8">
    <source>
        <dbReference type="ARBA" id="ARBA00022777"/>
    </source>
</evidence>
<keyword evidence="4" id="KW-0762">Sugar transport</keyword>
<gene>
    <name evidence="16" type="ORF">PRIO_6665</name>
</gene>
<evidence type="ECO:0000259" key="14">
    <source>
        <dbReference type="PROSITE" id="PS51098"/>
    </source>
</evidence>
<keyword evidence="2" id="KW-0813">Transport</keyword>
<evidence type="ECO:0000313" key="17">
    <source>
        <dbReference type="Proteomes" id="UP000033163"/>
    </source>
</evidence>
<dbReference type="GO" id="GO:0015771">
    <property type="term" value="P:trehalose transport"/>
    <property type="evidence" value="ECO:0007669"/>
    <property type="project" value="TreeGrafter"/>
</dbReference>
<dbReference type="Pfam" id="PF00367">
    <property type="entry name" value="PTS_EIIB"/>
    <property type="match status" value="1"/>
</dbReference>
<dbReference type="GO" id="GO:0090589">
    <property type="term" value="F:protein-phosphocysteine-trehalose phosphotransferase system transporter activity"/>
    <property type="evidence" value="ECO:0007669"/>
    <property type="project" value="TreeGrafter"/>
</dbReference>
<feature type="transmembrane region" description="Helical" evidence="13">
    <location>
        <begin position="387"/>
        <end position="407"/>
    </location>
</feature>
<dbReference type="GO" id="GO:0009401">
    <property type="term" value="P:phosphoenolpyruvate-dependent sugar phosphotransferase system"/>
    <property type="evidence" value="ECO:0007669"/>
    <property type="project" value="UniProtKB-KW"/>
</dbReference>
<evidence type="ECO:0000256" key="1">
    <source>
        <dbReference type="ARBA" id="ARBA00004651"/>
    </source>
</evidence>
<name>A0A0E4HIW7_9BACL</name>
<dbReference type="GO" id="GO:0016301">
    <property type="term" value="F:kinase activity"/>
    <property type="evidence" value="ECO:0007669"/>
    <property type="project" value="UniProtKB-KW"/>
</dbReference>
<evidence type="ECO:0000256" key="11">
    <source>
        <dbReference type="PROSITE-ProRule" id="PRU00421"/>
    </source>
</evidence>
<evidence type="ECO:0000256" key="6">
    <source>
        <dbReference type="ARBA" id="ARBA00022683"/>
    </source>
</evidence>
<dbReference type="GO" id="GO:0005886">
    <property type="term" value="C:plasma membrane"/>
    <property type="evidence" value="ECO:0007669"/>
    <property type="project" value="UniProtKB-SubCell"/>
</dbReference>
<dbReference type="InterPro" id="IPR001996">
    <property type="entry name" value="PTS_IIB_1"/>
</dbReference>
<dbReference type="Proteomes" id="UP000033163">
    <property type="component" value="Chromosome I"/>
</dbReference>
<feature type="region of interest" description="Disordered" evidence="12">
    <location>
        <begin position="1"/>
        <end position="21"/>
    </location>
</feature>
<evidence type="ECO:0000259" key="15">
    <source>
        <dbReference type="PROSITE" id="PS51103"/>
    </source>
</evidence>
<keyword evidence="6" id="KW-0598">Phosphotransferase system</keyword>
<keyword evidence="5" id="KW-0808">Transferase</keyword>
<keyword evidence="9 13" id="KW-1133">Transmembrane helix</keyword>
<evidence type="ECO:0000256" key="10">
    <source>
        <dbReference type="ARBA" id="ARBA00023136"/>
    </source>
</evidence>
<dbReference type="PATRIC" id="fig|1073571.4.peg.7127"/>
<dbReference type="CDD" id="cd00212">
    <property type="entry name" value="PTS_IIB_glc"/>
    <property type="match status" value="1"/>
</dbReference>
<keyword evidence="10 13" id="KW-0472">Membrane</keyword>
<dbReference type="PANTHER" id="PTHR30175">
    <property type="entry name" value="PHOSPHOTRANSFERASE SYSTEM TRANSPORT PROTEIN"/>
    <property type="match status" value="1"/>
</dbReference>
<keyword evidence="8" id="KW-0418">Kinase</keyword>
<dbReference type="STRING" id="483937.AMQ84_31390"/>
<proteinExistence type="predicted"/>
<dbReference type="KEGG" id="pri:PRIO_6665"/>
<feature type="transmembrane region" description="Helical" evidence="13">
    <location>
        <begin position="206"/>
        <end position="226"/>
    </location>
</feature>
<dbReference type="RefSeq" id="WP_020434351.1">
    <property type="nucleotide sequence ID" value="NZ_AGBD01001969.1"/>
</dbReference>
<dbReference type="InterPro" id="IPR036878">
    <property type="entry name" value="Glu_permease_IIB"/>
</dbReference>
<organism evidence="16 17">
    <name type="scientific">Paenibacillus riograndensis SBR5</name>
    <dbReference type="NCBI Taxonomy" id="1073571"/>
    <lineage>
        <taxon>Bacteria</taxon>
        <taxon>Bacillati</taxon>
        <taxon>Bacillota</taxon>
        <taxon>Bacilli</taxon>
        <taxon>Bacillales</taxon>
        <taxon>Paenibacillaceae</taxon>
        <taxon>Paenibacillus</taxon>
        <taxon>Paenibacillus sonchi group</taxon>
    </lineage>
</organism>
<dbReference type="Gene3D" id="3.30.1360.60">
    <property type="entry name" value="Glucose permease domain IIB"/>
    <property type="match status" value="1"/>
</dbReference>
<dbReference type="PANTHER" id="PTHR30175:SF7">
    <property type="entry name" value="NEGATIVE REGULATOR OF SACY ACTIVITY"/>
    <property type="match status" value="1"/>
</dbReference>
<evidence type="ECO:0000256" key="5">
    <source>
        <dbReference type="ARBA" id="ARBA00022679"/>
    </source>
</evidence>
<feature type="transmembrane region" description="Helical" evidence="13">
    <location>
        <begin position="458"/>
        <end position="481"/>
    </location>
</feature>
<dbReference type="InterPro" id="IPR013013">
    <property type="entry name" value="PTS_EIIC_1"/>
</dbReference>
<feature type="transmembrane region" description="Helical" evidence="13">
    <location>
        <begin position="246"/>
        <end position="264"/>
    </location>
</feature>
<dbReference type="PROSITE" id="PS51098">
    <property type="entry name" value="PTS_EIIB_TYPE_1"/>
    <property type="match status" value="1"/>
</dbReference>
<feature type="transmembrane region" description="Helical" evidence="13">
    <location>
        <begin position="172"/>
        <end position="194"/>
    </location>
</feature>
<keyword evidence="7 13" id="KW-0812">Transmembrane</keyword>
<feature type="domain" description="PTS EIIC type-1" evidence="15">
    <location>
        <begin position="135"/>
        <end position="491"/>
    </location>
</feature>
<feature type="active site" description="Phosphocysteine intermediate; for EIIB activity" evidence="11">
    <location>
        <position position="45"/>
    </location>
</feature>
<dbReference type="EMBL" id="LN831776">
    <property type="protein sequence ID" value="CQR59012.1"/>
    <property type="molecule type" value="Genomic_DNA"/>
</dbReference>
<dbReference type="SUPFAM" id="SSF55604">
    <property type="entry name" value="Glucose permease domain IIB"/>
    <property type="match status" value="1"/>
</dbReference>
<dbReference type="AlphaFoldDB" id="A0A0E4HIW7"/>
<dbReference type="InterPro" id="IPR018113">
    <property type="entry name" value="PTrfase_EIIB_Cys"/>
</dbReference>
<comment type="subcellular location">
    <subcellularLocation>
        <location evidence="1">Cell membrane</location>
        <topology evidence="1">Multi-pass membrane protein</topology>
    </subcellularLocation>
</comment>
<feature type="domain" description="PTS EIIB type-1" evidence="14">
    <location>
        <begin position="23"/>
        <end position="106"/>
    </location>
</feature>
<evidence type="ECO:0000256" key="3">
    <source>
        <dbReference type="ARBA" id="ARBA00022475"/>
    </source>
</evidence>
<feature type="transmembrane region" description="Helical" evidence="13">
    <location>
        <begin position="356"/>
        <end position="375"/>
    </location>
</feature>
<evidence type="ECO:0000256" key="7">
    <source>
        <dbReference type="ARBA" id="ARBA00022692"/>
    </source>
</evidence>
<dbReference type="GO" id="GO:0008982">
    <property type="term" value="F:protein-N(PI)-phosphohistidine-sugar phosphotransferase activity"/>
    <property type="evidence" value="ECO:0007669"/>
    <property type="project" value="InterPro"/>
</dbReference>
<dbReference type="PROSITE" id="PS01035">
    <property type="entry name" value="PTS_EIIB_TYPE_1_CYS"/>
    <property type="match status" value="1"/>
</dbReference>
<evidence type="ECO:0000256" key="2">
    <source>
        <dbReference type="ARBA" id="ARBA00022448"/>
    </source>
</evidence>
<dbReference type="HOGENOM" id="CLU_012312_2_0_9"/>
<evidence type="ECO:0000256" key="9">
    <source>
        <dbReference type="ARBA" id="ARBA00022989"/>
    </source>
</evidence>
<evidence type="ECO:0000256" key="4">
    <source>
        <dbReference type="ARBA" id="ARBA00022597"/>
    </source>
</evidence>
<accession>A0A0E4HIW7</accession>
<evidence type="ECO:0000256" key="13">
    <source>
        <dbReference type="SAM" id="Phobius"/>
    </source>
</evidence>